<protein>
    <submittedName>
        <fullName evidence="1">Uncharacterized protein</fullName>
    </submittedName>
</protein>
<dbReference type="AlphaFoldDB" id="A0AAU9U3E6"/>
<organism evidence="1 2">
    <name type="scientific">Euphydryas editha</name>
    <name type="common">Edith's checkerspot</name>
    <dbReference type="NCBI Taxonomy" id="104508"/>
    <lineage>
        <taxon>Eukaryota</taxon>
        <taxon>Metazoa</taxon>
        <taxon>Ecdysozoa</taxon>
        <taxon>Arthropoda</taxon>
        <taxon>Hexapoda</taxon>
        <taxon>Insecta</taxon>
        <taxon>Pterygota</taxon>
        <taxon>Neoptera</taxon>
        <taxon>Endopterygota</taxon>
        <taxon>Lepidoptera</taxon>
        <taxon>Glossata</taxon>
        <taxon>Ditrysia</taxon>
        <taxon>Papilionoidea</taxon>
        <taxon>Nymphalidae</taxon>
        <taxon>Nymphalinae</taxon>
        <taxon>Euphydryas</taxon>
    </lineage>
</organism>
<name>A0AAU9U3E6_EUPED</name>
<accession>A0AAU9U3E6</accession>
<reference evidence="1" key="1">
    <citation type="submission" date="2022-03" db="EMBL/GenBank/DDBJ databases">
        <authorList>
            <person name="Tunstrom K."/>
        </authorList>
    </citation>
    <scope>NUCLEOTIDE SEQUENCE</scope>
</reference>
<evidence type="ECO:0000313" key="1">
    <source>
        <dbReference type="EMBL" id="CAH2094036.1"/>
    </source>
</evidence>
<sequence length="121" mass="14275">MIGILNVCILDRKHFPLTKSTKQSKPSLETLDLMRQRREMPSAQEASPEQMALSKKVRKLIRRDLYQLNRRAITALIEQNRDQKFSRDNCGKSFLRNLKQWMAESLALALRPEKRSRNFMD</sequence>
<gene>
    <name evidence="1" type="ORF">EEDITHA_LOCUS9640</name>
</gene>
<dbReference type="Proteomes" id="UP001153954">
    <property type="component" value="Unassembled WGS sequence"/>
</dbReference>
<evidence type="ECO:0000313" key="2">
    <source>
        <dbReference type="Proteomes" id="UP001153954"/>
    </source>
</evidence>
<comment type="caution">
    <text evidence="1">The sequence shown here is derived from an EMBL/GenBank/DDBJ whole genome shotgun (WGS) entry which is preliminary data.</text>
</comment>
<dbReference type="EMBL" id="CAKOGL010000013">
    <property type="protein sequence ID" value="CAH2094036.1"/>
    <property type="molecule type" value="Genomic_DNA"/>
</dbReference>
<proteinExistence type="predicted"/>
<keyword evidence="2" id="KW-1185">Reference proteome</keyword>